<name>A0ABV1J6U1_9FIRM</name>
<dbReference type="Proteomes" id="UP001481872">
    <property type="component" value="Unassembled WGS sequence"/>
</dbReference>
<evidence type="ECO:0000313" key="2">
    <source>
        <dbReference type="EMBL" id="MEQ3353911.1"/>
    </source>
</evidence>
<protein>
    <recommendedName>
        <fullName evidence="4">Lipoprotein</fullName>
    </recommendedName>
</protein>
<gene>
    <name evidence="2" type="ORF">AAA081_06355</name>
</gene>
<proteinExistence type="predicted"/>
<keyword evidence="3" id="KW-1185">Reference proteome</keyword>
<evidence type="ECO:0000256" key="1">
    <source>
        <dbReference type="SAM" id="SignalP"/>
    </source>
</evidence>
<keyword evidence="1" id="KW-0732">Signal</keyword>
<dbReference type="RefSeq" id="WP_349054202.1">
    <property type="nucleotide sequence ID" value="NZ_JBBNPS010000016.1"/>
</dbReference>
<organism evidence="2 3">
    <name type="scientific">Aedoeadaptatus acetigenes</name>
    <dbReference type="NCBI Taxonomy" id="2981723"/>
    <lineage>
        <taxon>Bacteria</taxon>
        <taxon>Bacillati</taxon>
        <taxon>Bacillota</taxon>
        <taxon>Tissierellia</taxon>
        <taxon>Tissierellales</taxon>
        <taxon>Peptoniphilaceae</taxon>
        <taxon>Aedoeadaptatus</taxon>
    </lineage>
</organism>
<accession>A0ABV1J6U1</accession>
<feature type="signal peptide" evidence="1">
    <location>
        <begin position="1"/>
        <end position="21"/>
    </location>
</feature>
<evidence type="ECO:0000313" key="3">
    <source>
        <dbReference type="Proteomes" id="UP001481872"/>
    </source>
</evidence>
<feature type="chain" id="PRO_5046553663" description="Lipoprotein" evidence="1">
    <location>
        <begin position="22"/>
        <end position="393"/>
    </location>
</feature>
<reference evidence="2 3" key="1">
    <citation type="submission" date="2024-04" db="EMBL/GenBank/DDBJ databases">
        <title>Human intestinal bacterial collection.</title>
        <authorList>
            <person name="Pauvert C."/>
            <person name="Hitch T.C.A."/>
            <person name="Clavel T."/>
        </authorList>
    </citation>
    <scope>NUCLEOTIDE SEQUENCE [LARGE SCALE GENOMIC DNA]</scope>
    <source>
        <strain evidence="2 3">CLA-SR-H026</strain>
    </source>
</reference>
<dbReference type="EMBL" id="JBBNPS010000016">
    <property type="protein sequence ID" value="MEQ3353911.1"/>
    <property type="molecule type" value="Genomic_DNA"/>
</dbReference>
<sequence length="393" mass="44432">MKKFAIVCILLCLLACGRKEAVPQGNSGAEKGLENSARETKVLSDNLKEPKTMEFTVLSLDEIKEGFSKKEISEGSVFGFDPKEEILYQDISDPTLEAFKNIRITDLKTGEGHDVELERAYKYMDAEKVVNGTFYFIGSNTDAGADYVEVHPDGKVKRVALSDFDRIAAYAEKAGFYVSLEKVLGENKLENAMYFMEYGGEKADEILNAAFTLGKDEEVKEGHLYTNFYGMGNTVGFQELDDYSENVTEAKGSYLLDREKNTLYEIPFITGLSRYLAGDPDLIVNLNAPNPEGEPEDDRCTLYKKEGEGYRPYILPGYDYSNFLRESRILDDGRLFIHGDVSLDFVDLSDMKGQKISTRQENLRSFFFSNDGILSFVEEDGDKNYLYWGRVEK</sequence>
<evidence type="ECO:0008006" key="4">
    <source>
        <dbReference type="Google" id="ProtNLM"/>
    </source>
</evidence>
<comment type="caution">
    <text evidence="2">The sequence shown here is derived from an EMBL/GenBank/DDBJ whole genome shotgun (WGS) entry which is preliminary data.</text>
</comment>